<dbReference type="Gene3D" id="3.40.50.2300">
    <property type="match status" value="1"/>
</dbReference>
<evidence type="ECO:0000313" key="2">
    <source>
        <dbReference type="Proteomes" id="UP000223606"/>
    </source>
</evidence>
<dbReference type="EMBL" id="LT960614">
    <property type="protein sequence ID" value="SON56166.1"/>
    <property type="molecule type" value="Genomic_DNA"/>
</dbReference>
<dbReference type="SUPFAM" id="SSF52172">
    <property type="entry name" value="CheY-like"/>
    <property type="match status" value="1"/>
</dbReference>
<accession>A0A2C9D7B5</accession>
<sequence>MRSSPFRCLVADDDYLVALEAQYILDQLLTCSVEIRPLDTLLSACVRSFDLILVGLGLTAGTVLEAIEQLIADNHTVIIATTFGEWPSGTAIIGDVPVIGRPYEMEEMRGAIEDAVRRRLKPG</sequence>
<reference evidence="2" key="1">
    <citation type="submission" date="2017-09" db="EMBL/GenBank/DDBJ databases">
        <title>Genome sequence of Nannocystis excedens DSM 71.</title>
        <authorList>
            <person name="Blom J."/>
        </authorList>
    </citation>
    <scope>NUCLEOTIDE SEQUENCE [LARGE SCALE GENOMIC DNA]</scope>
    <source>
        <strain evidence="2">type strain: E19</strain>
    </source>
</reference>
<dbReference type="Proteomes" id="UP000223606">
    <property type="component" value="Chromosome 1"/>
</dbReference>
<dbReference type="AlphaFoldDB" id="A0A2C9D7B5"/>
<proteinExistence type="predicted"/>
<dbReference type="InterPro" id="IPR011006">
    <property type="entry name" value="CheY-like_superfamily"/>
</dbReference>
<name>A0A2C9D7B5_9HYPH</name>
<gene>
    <name evidence="1" type="ORF">HDIA_2625</name>
</gene>
<dbReference type="KEGG" id="hdi:HDIA_2625"/>
<keyword evidence="2" id="KW-1185">Reference proteome</keyword>
<evidence type="ECO:0000313" key="1">
    <source>
        <dbReference type="EMBL" id="SON56166.1"/>
    </source>
</evidence>
<evidence type="ECO:0008006" key="3">
    <source>
        <dbReference type="Google" id="ProtNLM"/>
    </source>
</evidence>
<dbReference type="RefSeq" id="WP_099556585.1">
    <property type="nucleotide sequence ID" value="NZ_LT960614.1"/>
</dbReference>
<protein>
    <recommendedName>
        <fullName evidence="3">Response regulatory domain-containing protein</fullName>
    </recommendedName>
</protein>
<organism evidence="1 2">
    <name type="scientific">Hartmannibacter diazotrophicus</name>
    <dbReference type="NCBI Taxonomy" id="1482074"/>
    <lineage>
        <taxon>Bacteria</taxon>
        <taxon>Pseudomonadati</taxon>
        <taxon>Pseudomonadota</taxon>
        <taxon>Alphaproteobacteria</taxon>
        <taxon>Hyphomicrobiales</taxon>
        <taxon>Pleomorphomonadaceae</taxon>
        <taxon>Hartmannibacter</taxon>
    </lineage>
</organism>